<dbReference type="STRING" id="1943.AQJ64_00690"/>
<dbReference type="PANTHER" id="PTHR10996:SF283">
    <property type="entry name" value="GLYOXYLATE_HYDROXYPYRUVATE REDUCTASE B"/>
    <property type="match status" value="1"/>
</dbReference>
<feature type="region of interest" description="Disordered" evidence="5">
    <location>
        <begin position="315"/>
        <end position="335"/>
    </location>
</feature>
<feature type="domain" description="D-isomer specific 2-hydroxyacid dehydrogenase NAD-binding" evidence="7">
    <location>
        <begin position="111"/>
        <end position="286"/>
    </location>
</feature>
<dbReference type="AlphaFoldDB" id="A0A101TBI4"/>
<evidence type="ECO:0000256" key="2">
    <source>
        <dbReference type="ARBA" id="ARBA00023002"/>
    </source>
</evidence>
<name>A0A101TBI4_9ACTN</name>
<dbReference type="OrthoDB" id="117809at2"/>
<dbReference type="CDD" id="cd05301">
    <property type="entry name" value="GDH"/>
    <property type="match status" value="1"/>
</dbReference>
<dbReference type="SUPFAM" id="SSF52283">
    <property type="entry name" value="Formate/glycerate dehydrogenase catalytic domain-like"/>
    <property type="match status" value="1"/>
</dbReference>
<evidence type="ECO:0000256" key="5">
    <source>
        <dbReference type="SAM" id="MobiDB-lite"/>
    </source>
</evidence>
<protein>
    <submittedName>
        <fullName evidence="8">D-glycerate dehydrogenase</fullName>
    </submittedName>
</protein>
<feature type="compositionally biased region" description="Low complexity" evidence="5">
    <location>
        <begin position="323"/>
        <end position="335"/>
    </location>
</feature>
<evidence type="ECO:0000259" key="6">
    <source>
        <dbReference type="Pfam" id="PF00389"/>
    </source>
</evidence>
<dbReference type="GO" id="GO:0051287">
    <property type="term" value="F:NAD binding"/>
    <property type="evidence" value="ECO:0007669"/>
    <property type="project" value="InterPro"/>
</dbReference>
<dbReference type="RefSeq" id="WP_059202303.1">
    <property type="nucleotide sequence ID" value="NZ_KQ948763.1"/>
</dbReference>
<keyword evidence="9" id="KW-1185">Reference proteome</keyword>
<proteinExistence type="inferred from homology"/>
<evidence type="ECO:0000256" key="4">
    <source>
        <dbReference type="RuleBase" id="RU003719"/>
    </source>
</evidence>
<dbReference type="Gene3D" id="3.40.50.720">
    <property type="entry name" value="NAD(P)-binding Rossmann-like Domain"/>
    <property type="match status" value="2"/>
</dbReference>
<dbReference type="GO" id="GO:0005829">
    <property type="term" value="C:cytosol"/>
    <property type="evidence" value="ECO:0007669"/>
    <property type="project" value="TreeGrafter"/>
</dbReference>
<evidence type="ECO:0000256" key="3">
    <source>
        <dbReference type="ARBA" id="ARBA00023027"/>
    </source>
</evidence>
<dbReference type="FunFam" id="3.40.50.720:FF:000203">
    <property type="entry name" value="D-3-phosphoglycerate dehydrogenase (SerA)"/>
    <property type="match status" value="1"/>
</dbReference>
<keyword evidence="2 4" id="KW-0560">Oxidoreductase</keyword>
<evidence type="ECO:0000256" key="1">
    <source>
        <dbReference type="ARBA" id="ARBA00005854"/>
    </source>
</evidence>
<dbReference type="GO" id="GO:0016618">
    <property type="term" value="F:hydroxypyruvate reductase [NAD(P)H] activity"/>
    <property type="evidence" value="ECO:0007669"/>
    <property type="project" value="TreeGrafter"/>
</dbReference>
<evidence type="ECO:0000313" key="9">
    <source>
        <dbReference type="Proteomes" id="UP000052982"/>
    </source>
</evidence>
<accession>A0A101TBI4</accession>
<dbReference type="PANTHER" id="PTHR10996">
    <property type="entry name" value="2-HYDROXYACID DEHYDROGENASE-RELATED"/>
    <property type="match status" value="1"/>
</dbReference>
<dbReference type="InterPro" id="IPR006139">
    <property type="entry name" value="D-isomer_2_OHA_DH_cat_dom"/>
</dbReference>
<dbReference type="PROSITE" id="PS00670">
    <property type="entry name" value="D_2_HYDROXYACID_DH_2"/>
    <property type="match status" value="1"/>
</dbReference>
<organism evidence="8 9">
    <name type="scientific">Streptomyces griseoruber</name>
    <dbReference type="NCBI Taxonomy" id="1943"/>
    <lineage>
        <taxon>Bacteria</taxon>
        <taxon>Bacillati</taxon>
        <taxon>Actinomycetota</taxon>
        <taxon>Actinomycetes</taxon>
        <taxon>Kitasatosporales</taxon>
        <taxon>Streptomycetaceae</taxon>
        <taxon>Streptomyces</taxon>
    </lineage>
</organism>
<dbReference type="InterPro" id="IPR029753">
    <property type="entry name" value="D-isomer_DH_CS"/>
</dbReference>
<keyword evidence="3" id="KW-0520">NAD</keyword>
<evidence type="ECO:0000259" key="7">
    <source>
        <dbReference type="Pfam" id="PF02826"/>
    </source>
</evidence>
<dbReference type="Pfam" id="PF02826">
    <property type="entry name" value="2-Hacid_dh_C"/>
    <property type="match status" value="1"/>
</dbReference>
<gene>
    <name evidence="8" type="ORF">AQJ64_00690</name>
</gene>
<dbReference type="SUPFAM" id="SSF51735">
    <property type="entry name" value="NAD(P)-binding Rossmann-fold domains"/>
    <property type="match status" value="1"/>
</dbReference>
<dbReference type="Proteomes" id="UP000052982">
    <property type="component" value="Unassembled WGS sequence"/>
</dbReference>
<evidence type="ECO:0000313" key="8">
    <source>
        <dbReference type="EMBL" id="KUN89232.1"/>
    </source>
</evidence>
<dbReference type="InterPro" id="IPR050223">
    <property type="entry name" value="D-isomer_2-hydroxyacid_DH"/>
</dbReference>
<dbReference type="InterPro" id="IPR036291">
    <property type="entry name" value="NAD(P)-bd_dom_sf"/>
</dbReference>
<dbReference type="InterPro" id="IPR006140">
    <property type="entry name" value="D-isomer_DH_NAD-bd"/>
</dbReference>
<dbReference type="GO" id="GO:0030267">
    <property type="term" value="F:glyoxylate reductase (NADPH) activity"/>
    <property type="evidence" value="ECO:0007669"/>
    <property type="project" value="TreeGrafter"/>
</dbReference>
<comment type="similarity">
    <text evidence="1 4">Belongs to the D-isomer specific 2-hydroxyacid dehydrogenase family.</text>
</comment>
<reference evidence="8 9" key="1">
    <citation type="submission" date="2015-10" db="EMBL/GenBank/DDBJ databases">
        <title>Draft genome sequence of Streptomyces griseoruber DSM 40281, type strain for the species Streptomyces griseoruber.</title>
        <authorList>
            <person name="Ruckert C."/>
            <person name="Winkler A."/>
            <person name="Kalinowski J."/>
            <person name="Kampfer P."/>
            <person name="Glaeser S."/>
        </authorList>
    </citation>
    <scope>NUCLEOTIDE SEQUENCE [LARGE SCALE GENOMIC DNA]</scope>
    <source>
        <strain evidence="8 9">DSM 40281</strain>
    </source>
</reference>
<comment type="caution">
    <text evidence="8">The sequence shown here is derived from an EMBL/GenBank/DDBJ whole genome shotgun (WGS) entry which is preliminary data.</text>
</comment>
<dbReference type="Pfam" id="PF00389">
    <property type="entry name" value="2-Hacid_dh"/>
    <property type="match status" value="1"/>
</dbReference>
<dbReference type="EMBL" id="LMWW01000001">
    <property type="protein sequence ID" value="KUN89232.1"/>
    <property type="molecule type" value="Genomic_DNA"/>
</dbReference>
<feature type="domain" description="D-isomer specific 2-hydroxyacid dehydrogenase catalytic" evidence="6">
    <location>
        <begin position="36"/>
        <end position="315"/>
    </location>
</feature>
<sequence length="335" mass="34329">MKKRVLTTRENLPGTGPDRLAGAAEVVAWSGTGRPGPDELAALARGVSAVLALGNDPVDAALMDAAGPALRVVSLASMGFDNVDRDAAAERGIVVTHTPGVLAETTADLAFALILAARRRIGAAGAGLAAGSWDLFRMRDFLGLDVHGATLGLIGYGQIGRAVARRAQGFGMRVLHHDPYAAEEGLSTPVSLAVLLAESDVVSLHVPLTPETRHLISARELAAMKPTATLVSTARGGVVDERALLDAVRAGRLHSAGLDVFAREPMGRELSPLVAEPYVVTLPHIGSATEATRAAMVDLAVDNILDVLADRPARTPLPGGPALPGAPAAPTGAGA</sequence>